<sequence length="73" mass="7986">MICKPPHLNFAILISGPNGTYIVDTPIINPTTLEGYSPQYICQNLDSFPQIIQASDMIQNVINMAYPTGSCPT</sequence>
<dbReference type="EMBL" id="CP045483">
    <property type="protein sequence ID" value="QGR18713.1"/>
    <property type="molecule type" value="Genomic_DNA"/>
</dbReference>
<evidence type="ECO:0000313" key="1">
    <source>
        <dbReference type="EMBL" id="QGR18713.1"/>
    </source>
</evidence>
<evidence type="ECO:0000313" key="2">
    <source>
        <dbReference type="Proteomes" id="UP000423396"/>
    </source>
</evidence>
<dbReference type="Pfam" id="PF06053">
    <property type="entry name" value="DUF929"/>
    <property type="match status" value="1"/>
</dbReference>
<gene>
    <name evidence="1" type="ORF">D1868_00995</name>
</gene>
<protein>
    <submittedName>
        <fullName evidence="1">DUF929 domain-containing protein</fullName>
    </submittedName>
</protein>
<proteinExistence type="predicted"/>
<reference evidence="1 2" key="1">
    <citation type="submission" date="2019-10" db="EMBL/GenBank/DDBJ databases">
        <title>Genome Sequences from Six Type Strain Members of the Archaeal Family Sulfolobaceae: Acidianus ambivalens, Acidianus infernus, Metallosphaera prunae, Stygiolobus azoricus, Sulfolobus metallicus, and Sulfurisphaera ohwakuensis.</title>
        <authorList>
            <person name="Counts J.A."/>
            <person name="Kelly R.M."/>
        </authorList>
    </citation>
    <scope>NUCLEOTIDE SEQUENCE [LARGE SCALE GENOMIC DNA]</scope>
    <source>
        <strain evidence="1 2">FC6</strain>
    </source>
</reference>
<keyword evidence="2" id="KW-1185">Reference proteome</keyword>
<dbReference type="InterPro" id="IPR009272">
    <property type="entry name" value="DUF929"/>
</dbReference>
<name>A0A650CLU3_9CREN</name>
<dbReference type="KEGG" id="sazo:D1868_00995"/>
<accession>A0A650CLU3</accession>
<organism evidence="1 2">
    <name type="scientific">Stygiolobus azoricus</name>
    <dbReference type="NCBI Taxonomy" id="41675"/>
    <lineage>
        <taxon>Archaea</taxon>
        <taxon>Thermoproteota</taxon>
        <taxon>Thermoprotei</taxon>
        <taxon>Sulfolobales</taxon>
        <taxon>Sulfolobaceae</taxon>
        <taxon>Stygiolobus</taxon>
    </lineage>
</organism>
<dbReference type="Proteomes" id="UP000423396">
    <property type="component" value="Chromosome"/>
</dbReference>
<dbReference type="AlphaFoldDB" id="A0A650CLU3"/>